<protein>
    <recommendedName>
        <fullName evidence="6">DUF2828 domain-containing protein</fullName>
    </recommendedName>
</protein>
<dbReference type="PANTHER" id="PTHR31373">
    <property type="entry name" value="OS06G0652100 PROTEIN"/>
    <property type="match status" value="1"/>
</dbReference>
<evidence type="ECO:0000256" key="1">
    <source>
        <dbReference type="SAM" id="MobiDB-lite"/>
    </source>
</evidence>
<evidence type="ECO:0000313" key="5">
    <source>
        <dbReference type="Proteomes" id="UP000308549"/>
    </source>
</evidence>
<dbReference type="InterPro" id="IPR056690">
    <property type="entry name" value="DUF7788"/>
</dbReference>
<comment type="caution">
    <text evidence="4">The sequence shown here is derived from an EMBL/GenBank/DDBJ whole genome shotgun (WGS) entry which is preliminary data.</text>
</comment>
<evidence type="ECO:0008006" key="6">
    <source>
        <dbReference type="Google" id="ProtNLM"/>
    </source>
</evidence>
<dbReference type="OrthoDB" id="1149618at2759"/>
<evidence type="ECO:0000259" key="3">
    <source>
        <dbReference type="Pfam" id="PF25043"/>
    </source>
</evidence>
<dbReference type="PIRSF" id="PIRSF015417">
    <property type="entry name" value="T31B5_30_vWA"/>
    <property type="match status" value="1"/>
</dbReference>
<reference evidence="4 5" key="1">
    <citation type="submission" date="2017-03" db="EMBL/GenBank/DDBJ databases">
        <title>Genomes of endolithic fungi from Antarctica.</title>
        <authorList>
            <person name="Coleine C."/>
            <person name="Masonjones S."/>
            <person name="Stajich J.E."/>
        </authorList>
    </citation>
    <scope>NUCLEOTIDE SEQUENCE [LARGE SCALE GENOMIC DNA]</scope>
    <source>
        <strain evidence="4 5">CCFEE 6315</strain>
    </source>
</reference>
<feature type="domain" description="DUF7788" evidence="3">
    <location>
        <begin position="595"/>
        <end position="840"/>
    </location>
</feature>
<evidence type="ECO:0000259" key="2">
    <source>
        <dbReference type="Pfam" id="PF11443"/>
    </source>
</evidence>
<dbReference type="InterPro" id="IPR011205">
    <property type="entry name" value="UCP015417_vWA"/>
</dbReference>
<dbReference type="EMBL" id="NAJL01000006">
    <property type="protein sequence ID" value="TKA32090.1"/>
    <property type="molecule type" value="Genomic_DNA"/>
</dbReference>
<proteinExistence type="predicted"/>
<dbReference type="PANTHER" id="PTHR31373:SF27">
    <property type="entry name" value="TROVE DOMAIN-CONTAINING PROTEIN"/>
    <property type="match status" value="1"/>
</dbReference>
<feature type="domain" description="DUF2828" evidence="2">
    <location>
        <begin position="129"/>
        <end position="593"/>
    </location>
</feature>
<dbReference type="Proteomes" id="UP000308549">
    <property type="component" value="Unassembled WGS sequence"/>
</dbReference>
<evidence type="ECO:0000313" key="4">
    <source>
        <dbReference type="EMBL" id="TKA32090.1"/>
    </source>
</evidence>
<keyword evidence="5" id="KW-1185">Reference proteome</keyword>
<accession>A0A4U0U9Q7</accession>
<dbReference type="InterPro" id="IPR058580">
    <property type="entry name" value="DUF2828"/>
</dbReference>
<feature type="region of interest" description="Disordered" evidence="1">
    <location>
        <begin position="231"/>
        <end position="254"/>
    </location>
</feature>
<sequence>MADQAQHPAIDTTENNATSATNSMIKFTTNSMVDTNFPVLLPSVSELLTSRNKFEANNQSTLHHQATTLPIRSNVTTPADEAHTSNRNVAANRTNRAEPLIETSAFMEGLKNDSSAVPSLDEHDGKMLTDNADVAYQDSGSQLVDAFFEIEDVISGPRLRTVLDNAWAVDPDATLKIIWNARSIHIGKASRHSFLRAVGWLAEKHPITLLTNLPWLVRPLIRKKALTSGKARSKSKAGGQDQSIESEEAEMVDVKDGDSEFEIIDDEQEASEGLPKAKKLKLDNDDAVSEFDVKFGLAHGYWKDLLNILAVAVNNQLKVDGDPRSVLNVKRPPKKRYHRDWTEGKKKIQIKERHDRVVHKLQHDPFYSALHLTVAVLFADQLRLDLARLHSGRKEEMKQITLAAKWAPSHKGMHDQHTTIVTTIAELLYPFEDVCNSAVLPEGTAPVDPADRETYLKYARQAYQLKTLSPLRKAIHIVERPISANDFDEIKYERVPSLAMNRYTELFAQKDEARFDAYLEKVAQGRAKISGATMLPSVLVSHASRTLGSFSGTRDANKNTKALVNDKIRSIQLKSIGGQWEALVQRIKESGTLESAIAVCDVSGSMQDPKFPDGTCPMDSAIGLSLLLAEVTKPPFGGAFITFSASPEVLRVGGPRDKRSFEEKIDYVKNSVWSMNTDFVAVFDRLILPMAVKNKLKQEDMVKQVFVFSDMQFDAARGAPTSTYYGRGGDRPRDWNTSYDRIKAQFAAAGYEMPQLVFWNLAGGRAGKADTAAPKPVTAAEKGTSLVSGYGQGQLKMFLDNGEFEDPEDEVVDVEGDHGEVIVEMKKAQQDPLATVRKAISHAAYRPLKVVD</sequence>
<name>A0A4U0U9Q7_9PEZI</name>
<dbReference type="Pfam" id="PF11443">
    <property type="entry name" value="DUF2828"/>
    <property type="match status" value="1"/>
</dbReference>
<organism evidence="4 5">
    <name type="scientific">Salinomyces thailandicus</name>
    <dbReference type="NCBI Taxonomy" id="706561"/>
    <lineage>
        <taxon>Eukaryota</taxon>
        <taxon>Fungi</taxon>
        <taxon>Dikarya</taxon>
        <taxon>Ascomycota</taxon>
        <taxon>Pezizomycotina</taxon>
        <taxon>Dothideomycetes</taxon>
        <taxon>Dothideomycetidae</taxon>
        <taxon>Mycosphaerellales</taxon>
        <taxon>Teratosphaeriaceae</taxon>
        <taxon>Salinomyces</taxon>
    </lineage>
</organism>
<dbReference type="AlphaFoldDB" id="A0A4U0U9Q7"/>
<gene>
    <name evidence="4" type="ORF">B0A50_01337</name>
</gene>
<dbReference type="Pfam" id="PF25043">
    <property type="entry name" value="DUF7788"/>
    <property type="match status" value="1"/>
</dbReference>